<evidence type="ECO:0008006" key="5">
    <source>
        <dbReference type="Google" id="ProtNLM"/>
    </source>
</evidence>
<evidence type="ECO:0000313" key="4">
    <source>
        <dbReference type="Proteomes" id="UP000265955"/>
    </source>
</evidence>
<keyword evidence="2" id="KW-0732">Signal</keyword>
<dbReference type="OrthoDB" id="8909301at2"/>
<feature type="chain" id="PRO_5017352313" description="Invasion protein IalB, involved in pathogenesis" evidence="2">
    <location>
        <begin position="20"/>
        <end position="189"/>
    </location>
</feature>
<dbReference type="RefSeq" id="WP_119767352.1">
    <property type="nucleotide sequence ID" value="NZ_QYUO01000001.1"/>
</dbReference>
<accession>A0A3A3FT80</accession>
<comment type="caution">
    <text evidence="3">The sequence shown here is derived from an EMBL/GenBank/DDBJ whole genome shotgun (WGS) entry which is preliminary data.</text>
</comment>
<dbReference type="AlphaFoldDB" id="A0A3A3FT80"/>
<sequence>MTRLLMLSTLLALAPAAVADDDFSGAWVASLCPPGVQRESGQCANFVLELHQQDDRLCGAHLFSTAGAERIDEGAAPSISGEISNGVVNAIAISGRAPIRVRAEIRKSGATLQWLRQDNPRGDYLLPPSARLTKARKKTLFAPLFEQELKAACSSVFAMAAEAAARQKAQQAAPDTSGRTGTPPEPPTR</sequence>
<proteinExistence type="predicted"/>
<feature type="signal peptide" evidence="2">
    <location>
        <begin position="1"/>
        <end position="19"/>
    </location>
</feature>
<dbReference type="Proteomes" id="UP000265955">
    <property type="component" value="Unassembled WGS sequence"/>
</dbReference>
<evidence type="ECO:0000256" key="2">
    <source>
        <dbReference type="SAM" id="SignalP"/>
    </source>
</evidence>
<feature type="compositionally biased region" description="Low complexity" evidence="1">
    <location>
        <begin position="164"/>
        <end position="182"/>
    </location>
</feature>
<organism evidence="3 4">
    <name type="scientific">Noviherbaspirillum saxi</name>
    <dbReference type="NCBI Taxonomy" id="2320863"/>
    <lineage>
        <taxon>Bacteria</taxon>
        <taxon>Pseudomonadati</taxon>
        <taxon>Pseudomonadota</taxon>
        <taxon>Betaproteobacteria</taxon>
        <taxon>Burkholderiales</taxon>
        <taxon>Oxalobacteraceae</taxon>
        <taxon>Noviherbaspirillum</taxon>
    </lineage>
</organism>
<protein>
    <recommendedName>
        <fullName evidence="5">Invasion protein IalB, involved in pathogenesis</fullName>
    </recommendedName>
</protein>
<evidence type="ECO:0000313" key="3">
    <source>
        <dbReference type="EMBL" id="RJF97401.1"/>
    </source>
</evidence>
<evidence type="ECO:0000256" key="1">
    <source>
        <dbReference type="SAM" id="MobiDB-lite"/>
    </source>
</evidence>
<reference evidence="4" key="1">
    <citation type="submission" date="2018-09" db="EMBL/GenBank/DDBJ databases">
        <authorList>
            <person name="Zhu H."/>
        </authorList>
    </citation>
    <scope>NUCLEOTIDE SEQUENCE [LARGE SCALE GENOMIC DNA]</scope>
    <source>
        <strain evidence="4">K1R23-30</strain>
    </source>
</reference>
<keyword evidence="4" id="KW-1185">Reference proteome</keyword>
<dbReference type="EMBL" id="QYUO01000001">
    <property type="protein sequence ID" value="RJF97401.1"/>
    <property type="molecule type" value="Genomic_DNA"/>
</dbReference>
<name>A0A3A3FT80_9BURK</name>
<gene>
    <name evidence="3" type="ORF">D3871_01780</name>
</gene>
<feature type="region of interest" description="Disordered" evidence="1">
    <location>
        <begin position="164"/>
        <end position="189"/>
    </location>
</feature>